<dbReference type="InterPro" id="IPR029021">
    <property type="entry name" value="Prot-tyrosine_phosphatase-like"/>
</dbReference>
<feature type="compositionally biased region" description="Low complexity" evidence="2">
    <location>
        <begin position="954"/>
        <end position="965"/>
    </location>
</feature>
<keyword evidence="1" id="KW-0904">Protein phosphatase</keyword>
<feature type="compositionally biased region" description="Polar residues" evidence="2">
    <location>
        <begin position="651"/>
        <end position="672"/>
    </location>
</feature>
<dbReference type="InterPro" id="IPR035892">
    <property type="entry name" value="C2_domain_sf"/>
</dbReference>
<dbReference type="Pfam" id="PF10409">
    <property type="entry name" value="PTEN_C2"/>
    <property type="match status" value="1"/>
</dbReference>
<dbReference type="PROSITE" id="PS51182">
    <property type="entry name" value="C2_TENSIN"/>
    <property type="match status" value="1"/>
</dbReference>
<proteinExistence type="predicted"/>
<gene>
    <name evidence="4" type="ORF">Lalb_Chr12g0197011</name>
</gene>
<dbReference type="EMBL" id="WOCE01000012">
    <property type="protein sequence ID" value="KAE9602198.1"/>
    <property type="molecule type" value="Genomic_DNA"/>
</dbReference>
<dbReference type="InterPro" id="IPR014020">
    <property type="entry name" value="Tensin_C2-dom"/>
</dbReference>
<protein>
    <submittedName>
        <fullName evidence="4">Putative C2 domain, protein-tyrosine phosphatase</fullName>
    </submittedName>
</protein>
<dbReference type="Gene3D" id="2.60.40.1110">
    <property type="match status" value="1"/>
</dbReference>
<dbReference type="SMART" id="SM01326">
    <property type="entry name" value="PTEN_C2"/>
    <property type="match status" value="1"/>
</dbReference>
<accession>A0A6A4PL08</accession>
<dbReference type="PANTHER" id="PTHR45733">
    <property type="entry name" value="FORMIN-J"/>
    <property type="match status" value="1"/>
</dbReference>
<name>A0A6A4PL08_LUPAL</name>
<dbReference type="Proteomes" id="UP000447434">
    <property type="component" value="Chromosome 12"/>
</dbReference>
<feature type="compositionally biased region" description="Low complexity" evidence="2">
    <location>
        <begin position="709"/>
        <end position="725"/>
    </location>
</feature>
<feature type="region of interest" description="Disordered" evidence="2">
    <location>
        <begin position="800"/>
        <end position="1085"/>
    </location>
</feature>
<evidence type="ECO:0000256" key="2">
    <source>
        <dbReference type="SAM" id="MobiDB-lite"/>
    </source>
</evidence>
<evidence type="ECO:0000313" key="4">
    <source>
        <dbReference type="EMBL" id="KAE9602198.1"/>
    </source>
</evidence>
<dbReference type="Gene3D" id="3.90.190.10">
    <property type="entry name" value="Protein tyrosine phosphatase superfamily"/>
    <property type="match status" value="1"/>
</dbReference>
<dbReference type="PANTHER" id="PTHR45733:SF10">
    <property type="entry name" value="FORMIN-LIKE PROTEIN 15A-RELATED"/>
    <property type="match status" value="1"/>
</dbReference>
<feature type="compositionally biased region" description="Pro residues" evidence="2">
    <location>
        <begin position="966"/>
        <end position="1064"/>
    </location>
</feature>
<dbReference type="InterPro" id="IPR051144">
    <property type="entry name" value="Formin_homology_domain"/>
</dbReference>
<sequence length="1176" mass="128892">MVLFRKLFHRKPPDHLLQISDRVYIFDCCFSTVVLDEDEYIAYMRGIVAQLQDHFPDVSFTVFNFKEGNNHSQISGIFSQYDMPVVEYPRQYEGCPLLPLEMIHHFLRSSESWLSMEGQQNVLLMHCERGCWPVLAFMLAGLLLYTKQYNGEQKILEMVYKQAPRELFNFLTPLNPQPSQLRYLRYISRRHLRSEWPPSDTPLYLDCLTLKDLPSFDEGKGCRPVVRVYGPDPSKPANSRSSKLIFSTPKSKKHIHHYSQAECMLVKIDIHCHVQGDVILECLHVNEDFTREEMMLRVMFHTAFVRSNILMLSRDDIDILWYAKDQFPKDFKAEVLFLDNDAVIHDLTIVNVSEDANETESSSSEKFYQVEDIFSNVIDAREGKEEYDSLAFHDNAVDDENYKEAWKEKVNNHALDKGNNKQVDKMDTGIKVKDIFVDNVKYRINESMDSNNDAVKDIAVDEGENKSNSTALASGKILETTEVTLDMHGELTLEQNKYGEDDKATEIELDPIQLHPTKSGKLLLSSTKKQLPSNSKPFGDTISAKPKIKQQESQSFQVKQAKPNAVTRWVPSNKGSYTSSMHVYYPPSRINSAPAALPKFIASKEKMEDFKGRSLSAPAASIDMPNDLKGRKVATSKSSGHMVPEVDANCPPSSLLSIKETSLQSATKTQEVSSDKVLRPPPPPPPPSPSRARNSSFGAFEHLSLQDEASPLSPASPLVSPSSPLGGKVSTAPQPPPTLISFTEQKVGANLQNKGSFLPSPSPWKSVYSSIVIVEETRGSLPLPSSFSENLSKLSEVLIVTATPPPPPPPLPPPRYEVSSIPPSPTPPSTATPPKRGIPALHTFSTHRTSAPPSPPLPTASHKAPSAPSPPPPPPPPPPYSITPPPPVPPFSKAPPSPPPPPYSSTPPPPCPPFSKAPSPPPPPPYSSAAPLPPPPPPFSKAPLPSPPPPPPYSSALPRSPFSKAPQPPPPPPYSSAPSPPPPPFSKAPLPPPYSSVPPTPPPPPFGRTPPTPPPPPPSNGAPPPPPPPPLSGAPAPPPPPPMHGTPPPPPPPGGRGPPPPAGGAPPAKGANGDLKVRGRGAMAPKRSAFKPLHWSKVTRVLQGSLWEELQRHGEPHIASEFDESELEKLFSANVAKPAHSKTAGRRRSLESKTDKVRLVFFHPNILQFLYSKQPM</sequence>
<feature type="domain" description="C2 tensin-type" evidence="3">
    <location>
        <begin position="200"/>
        <end position="340"/>
    </location>
</feature>
<comment type="caution">
    <text evidence="4">The sequence shown here is derived from an EMBL/GenBank/DDBJ whole genome shotgun (WGS) entry which is preliminary data.</text>
</comment>
<dbReference type="SUPFAM" id="SSF49562">
    <property type="entry name" value="C2 domain (Calcium/lipid-binding domain, CaLB)"/>
    <property type="match status" value="1"/>
</dbReference>
<dbReference type="OrthoDB" id="1668162at2759"/>
<keyword evidence="5" id="KW-1185">Reference proteome</keyword>
<feature type="compositionally biased region" description="Pro residues" evidence="2">
    <location>
        <begin position="679"/>
        <end position="689"/>
    </location>
</feature>
<keyword evidence="1" id="KW-0378">Hydrolase</keyword>
<evidence type="ECO:0000256" key="1">
    <source>
        <dbReference type="ARBA" id="ARBA00022912"/>
    </source>
</evidence>
<feature type="compositionally biased region" description="Pro residues" evidence="2">
    <location>
        <begin position="822"/>
        <end position="831"/>
    </location>
</feature>
<reference evidence="5" key="1">
    <citation type="journal article" date="2020" name="Nat. Commun.">
        <title>Genome sequence of the cluster root forming white lupin.</title>
        <authorList>
            <person name="Hufnagel B."/>
            <person name="Marques A."/>
            <person name="Soriano A."/>
            <person name="Marques L."/>
            <person name="Divol F."/>
            <person name="Doumas P."/>
            <person name="Sallet E."/>
            <person name="Mancinotti D."/>
            <person name="Carrere S."/>
            <person name="Marande W."/>
            <person name="Arribat S."/>
            <person name="Keller J."/>
            <person name="Huneau C."/>
            <person name="Blein T."/>
            <person name="Aime D."/>
            <person name="Laguerre M."/>
            <person name="Taylor J."/>
            <person name="Schubert V."/>
            <person name="Nelson M."/>
            <person name="Geu-Flores F."/>
            <person name="Crespi M."/>
            <person name="Gallardo-Guerrero K."/>
            <person name="Delaux P.-M."/>
            <person name="Salse J."/>
            <person name="Berges H."/>
            <person name="Guyot R."/>
            <person name="Gouzy J."/>
            <person name="Peret B."/>
        </authorList>
    </citation>
    <scope>NUCLEOTIDE SEQUENCE [LARGE SCALE GENOMIC DNA]</scope>
    <source>
        <strain evidence="5">cv. Amiga</strain>
    </source>
</reference>
<dbReference type="GO" id="GO:0004721">
    <property type="term" value="F:phosphoprotein phosphatase activity"/>
    <property type="evidence" value="ECO:0007669"/>
    <property type="project" value="UniProtKB-KW"/>
</dbReference>
<evidence type="ECO:0000259" key="3">
    <source>
        <dbReference type="PROSITE" id="PS51182"/>
    </source>
</evidence>
<dbReference type="SUPFAM" id="SSF52799">
    <property type="entry name" value="(Phosphotyrosine protein) phosphatases II"/>
    <property type="match status" value="1"/>
</dbReference>
<feature type="region of interest" description="Disordered" evidence="2">
    <location>
        <begin position="618"/>
        <end position="740"/>
    </location>
</feature>
<organism evidence="4 5">
    <name type="scientific">Lupinus albus</name>
    <name type="common">White lupine</name>
    <name type="synonym">Lupinus termis</name>
    <dbReference type="NCBI Taxonomy" id="3870"/>
    <lineage>
        <taxon>Eukaryota</taxon>
        <taxon>Viridiplantae</taxon>
        <taxon>Streptophyta</taxon>
        <taxon>Embryophyta</taxon>
        <taxon>Tracheophyta</taxon>
        <taxon>Spermatophyta</taxon>
        <taxon>Magnoliopsida</taxon>
        <taxon>eudicotyledons</taxon>
        <taxon>Gunneridae</taxon>
        <taxon>Pentapetalae</taxon>
        <taxon>rosids</taxon>
        <taxon>fabids</taxon>
        <taxon>Fabales</taxon>
        <taxon>Fabaceae</taxon>
        <taxon>Papilionoideae</taxon>
        <taxon>50 kb inversion clade</taxon>
        <taxon>genistoids sensu lato</taxon>
        <taxon>core genistoids</taxon>
        <taxon>Genisteae</taxon>
        <taxon>Lupinus</taxon>
    </lineage>
</organism>
<dbReference type="Gene3D" id="1.20.58.2220">
    <property type="entry name" value="Formin, FH2 domain"/>
    <property type="match status" value="1"/>
</dbReference>
<dbReference type="InterPro" id="IPR042201">
    <property type="entry name" value="FH2_Formin_sf"/>
</dbReference>
<dbReference type="AlphaFoldDB" id="A0A6A4PL08"/>
<feature type="compositionally biased region" description="Pro residues" evidence="2">
    <location>
        <begin position="867"/>
        <end position="953"/>
    </location>
</feature>
<feature type="compositionally biased region" description="Pro residues" evidence="2">
    <location>
        <begin position="803"/>
        <end position="815"/>
    </location>
</feature>
<evidence type="ECO:0000313" key="5">
    <source>
        <dbReference type="Proteomes" id="UP000447434"/>
    </source>
</evidence>